<proteinExistence type="predicted"/>
<organism evidence="1 2">
    <name type="scientific">Furculomyces boomerangus</name>
    <dbReference type="NCBI Taxonomy" id="61424"/>
    <lineage>
        <taxon>Eukaryota</taxon>
        <taxon>Fungi</taxon>
        <taxon>Fungi incertae sedis</taxon>
        <taxon>Zoopagomycota</taxon>
        <taxon>Kickxellomycotina</taxon>
        <taxon>Harpellomycetes</taxon>
        <taxon>Harpellales</taxon>
        <taxon>Harpellaceae</taxon>
        <taxon>Furculomyces</taxon>
    </lineage>
</organism>
<dbReference type="InterPro" id="IPR036282">
    <property type="entry name" value="Glutathione-S-Trfase_C_sf"/>
</dbReference>
<dbReference type="AlphaFoldDB" id="A0A2T9Y5E5"/>
<dbReference type="EMBL" id="MBFT01000735">
    <property type="protein sequence ID" value="PVU87504.1"/>
    <property type="molecule type" value="Genomic_DNA"/>
</dbReference>
<dbReference type="Gene3D" id="1.20.1050.10">
    <property type="match status" value="1"/>
</dbReference>
<protein>
    <recommendedName>
        <fullName evidence="3">GST N-terminal domain-containing protein</fullName>
    </recommendedName>
</protein>
<evidence type="ECO:0008006" key="3">
    <source>
        <dbReference type="Google" id="ProtNLM"/>
    </source>
</evidence>
<gene>
    <name evidence="1" type="ORF">BB559_006032</name>
</gene>
<name>A0A2T9Y5E5_9FUNG</name>
<evidence type="ECO:0000313" key="2">
    <source>
        <dbReference type="Proteomes" id="UP000245699"/>
    </source>
</evidence>
<dbReference type="OrthoDB" id="249703at2759"/>
<dbReference type="Proteomes" id="UP000245699">
    <property type="component" value="Unassembled WGS sequence"/>
</dbReference>
<keyword evidence="2" id="KW-1185">Reference proteome</keyword>
<sequence>MSNPSSLGKVTYRGVNYKYTSWGFRGWACLKMAGIQFDDKILLEETPNFKEKAAGLSPTLLFPVLCIDSPKLGKILLVHDSLSIAEFSAEYASNSNSNVKLWPEFWADRAIARSAVAEMHSGFQNIRNAYSCNFITKFEFKPSVFDSKIKQEINRLFELWKSCRNQFEETRNSSELGPHVQNVEDSGYLFGEFGIVDAFFVPMASRLVQYSIPINNEFASNYISLLLNSPLFKEFYEIAKEENSYFEPYEFH</sequence>
<accession>A0A2T9Y5E5</accession>
<reference evidence="1 2" key="1">
    <citation type="journal article" date="2018" name="MBio">
        <title>Comparative Genomics Reveals the Core Gene Toolbox for the Fungus-Insect Symbiosis.</title>
        <authorList>
            <person name="Wang Y."/>
            <person name="Stata M."/>
            <person name="Wang W."/>
            <person name="Stajich J.E."/>
            <person name="White M.M."/>
            <person name="Moncalvo J.M."/>
        </authorList>
    </citation>
    <scope>NUCLEOTIDE SEQUENCE [LARGE SCALE GENOMIC DNA]</scope>
    <source>
        <strain evidence="1 2">AUS-77-4</strain>
    </source>
</reference>
<dbReference type="SUPFAM" id="SSF47616">
    <property type="entry name" value="GST C-terminal domain-like"/>
    <property type="match status" value="1"/>
</dbReference>
<evidence type="ECO:0000313" key="1">
    <source>
        <dbReference type="EMBL" id="PVU87504.1"/>
    </source>
</evidence>
<dbReference type="STRING" id="61424.A0A2T9Y5E5"/>
<comment type="caution">
    <text evidence="1">The sequence shown here is derived from an EMBL/GenBank/DDBJ whole genome shotgun (WGS) entry which is preliminary data.</text>
</comment>